<gene>
    <name evidence="11" type="primary">lpxB</name>
    <name evidence="12" type="ORF">EVB03_04245</name>
</gene>
<evidence type="ECO:0000313" key="13">
    <source>
        <dbReference type="Proteomes" id="UP000315889"/>
    </source>
</evidence>
<dbReference type="PANTHER" id="PTHR30372">
    <property type="entry name" value="LIPID-A-DISACCHARIDE SYNTHASE"/>
    <property type="match status" value="1"/>
</dbReference>
<evidence type="ECO:0000256" key="6">
    <source>
        <dbReference type="ARBA" id="ARBA00022556"/>
    </source>
</evidence>
<dbReference type="EC" id="2.4.1.182" evidence="3 11"/>
<organism evidence="12 13">
    <name type="scientific">SAR92 clade bacterium</name>
    <dbReference type="NCBI Taxonomy" id="2315479"/>
    <lineage>
        <taxon>Bacteria</taxon>
        <taxon>Pseudomonadati</taxon>
        <taxon>Pseudomonadota</taxon>
        <taxon>Gammaproteobacteria</taxon>
        <taxon>Cellvibrionales</taxon>
        <taxon>Porticoccaceae</taxon>
        <taxon>SAR92 clade</taxon>
    </lineage>
</organism>
<evidence type="ECO:0000256" key="10">
    <source>
        <dbReference type="ARBA" id="ARBA00048975"/>
    </source>
</evidence>
<evidence type="ECO:0000256" key="1">
    <source>
        <dbReference type="ARBA" id="ARBA00002056"/>
    </source>
</evidence>
<dbReference type="UniPathway" id="UPA00973"/>
<comment type="catalytic activity">
    <reaction evidence="10 11">
        <text>a lipid X + a UDP-2-N,3-O-bis[(3R)-3-hydroxyacyl]-alpha-D-glucosamine = a lipid A disaccharide + UDP + H(+)</text>
        <dbReference type="Rhea" id="RHEA:67828"/>
        <dbReference type="ChEBI" id="CHEBI:15378"/>
        <dbReference type="ChEBI" id="CHEBI:58223"/>
        <dbReference type="ChEBI" id="CHEBI:137748"/>
        <dbReference type="ChEBI" id="CHEBI:176338"/>
        <dbReference type="ChEBI" id="CHEBI:176343"/>
        <dbReference type="EC" id="2.4.1.182"/>
    </reaction>
</comment>
<comment type="pathway">
    <text evidence="11">Bacterial outer membrane biogenesis; LPS lipid A biosynthesis.</text>
</comment>
<sequence>MKEEAPIIAIVAGEASGDLLGADLIRGLRNYFPDAIYEGIGGPKMQAEGFNSFHEMERLSVMGFVEPLKRLPELLKIRKDIIRRYTQLQPVVFIGIDSPDFNSHIERSLHGVGIKTVHYVSPSVWAWRQGRIKGIKKSVDLMLTLLPFEAEFYREHSVPVRFVGHPLAGQIPMKPDAIKAKELLGLNLSKPVLCLMPGSRGGEVELMADLFLEVGEQVSSLFEDLQLIIPAANEARYRQLQTILSNRDQSNVKLVLQQSHLAMEASDAILLASGTTALEAMLFKKPMVVSYRLSRLTYALVRRFIKTPYVSIPNLLADEMVVPELIQDNASVTNLTNAVAIALSHDKRELLVEHFEGLHKVLALESGNIASKAIAELVV</sequence>
<evidence type="ECO:0000256" key="8">
    <source>
        <dbReference type="ARBA" id="ARBA00022679"/>
    </source>
</evidence>
<dbReference type="AlphaFoldDB" id="A0A520MH13"/>
<accession>A0A520MH13</accession>
<name>A0A520MH13_9GAMM</name>
<dbReference type="PANTHER" id="PTHR30372:SF4">
    <property type="entry name" value="LIPID-A-DISACCHARIDE SYNTHASE, MITOCHONDRIAL-RELATED"/>
    <property type="match status" value="1"/>
</dbReference>
<protein>
    <recommendedName>
        <fullName evidence="4 11">Lipid-A-disaccharide synthase</fullName>
        <ecNumber evidence="3 11">2.4.1.182</ecNumber>
    </recommendedName>
</protein>
<comment type="function">
    <text evidence="1 11">Condensation of UDP-2,3-diacylglucosamine and 2,3-diacylglucosamine-1-phosphate to form lipid A disaccharide, a precursor of lipid A, a phosphorylated glycolipid that anchors the lipopolysaccharide to the outer membrane of the cell.</text>
</comment>
<reference evidence="12 13" key="1">
    <citation type="submission" date="2019-02" db="EMBL/GenBank/DDBJ databases">
        <title>Prokaryotic population dynamics and viral predation in marine succession experiment using metagenomics: the confinement effect.</title>
        <authorList>
            <person name="Haro-Moreno J.M."/>
            <person name="Rodriguez-Valera F."/>
            <person name="Lopez-Perez M."/>
        </authorList>
    </citation>
    <scope>NUCLEOTIDE SEQUENCE [LARGE SCALE GENOMIC DNA]</scope>
    <source>
        <strain evidence="12">MED-G170</strain>
    </source>
</reference>
<dbReference type="NCBIfam" id="TIGR00215">
    <property type="entry name" value="lpxB"/>
    <property type="match status" value="1"/>
</dbReference>
<comment type="similarity">
    <text evidence="2 11">Belongs to the LpxB family.</text>
</comment>
<dbReference type="GO" id="GO:0008915">
    <property type="term" value="F:lipid-A-disaccharide synthase activity"/>
    <property type="evidence" value="ECO:0007669"/>
    <property type="project" value="UniProtKB-UniRule"/>
</dbReference>
<keyword evidence="9 11" id="KW-0443">Lipid metabolism</keyword>
<keyword evidence="5 11" id="KW-0444">Lipid biosynthesis</keyword>
<proteinExistence type="inferred from homology"/>
<evidence type="ECO:0000313" key="12">
    <source>
        <dbReference type="EMBL" id="RZO20477.1"/>
    </source>
</evidence>
<dbReference type="InterPro" id="IPR003835">
    <property type="entry name" value="Glyco_trans_19"/>
</dbReference>
<evidence type="ECO:0000256" key="9">
    <source>
        <dbReference type="ARBA" id="ARBA00023098"/>
    </source>
</evidence>
<dbReference type="GO" id="GO:0016020">
    <property type="term" value="C:membrane"/>
    <property type="evidence" value="ECO:0007669"/>
    <property type="project" value="GOC"/>
</dbReference>
<keyword evidence="6 11" id="KW-0441">Lipid A biosynthesis</keyword>
<evidence type="ECO:0000256" key="5">
    <source>
        <dbReference type="ARBA" id="ARBA00022516"/>
    </source>
</evidence>
<dbReference type="HAMAP" id="MF_00392">
    <property type="entry name" value="LpxB"/>
    <property type="match status" value="1"/>
</dbReference>
<dbReference type="Proteomes" id="UP000315889">
    <property type="component" value="Unassembled WGS sequence"/>
</dbReference>
<dbReference type="SUPFAM" id="SSF53756">
    <property type="entry name" value="UDP-Glycosyltransferase/glycogen phosphorylase"/>
    <property type="match status" value="1"/>
</dbReference>
<dbReference type="Pfam" id="PF02684">
    <property type="entry name" value="LpxB"/>
    <property type="match status" value="1"/>
</dbReference>
<keyword evidence="7 11" id="KW-0328">Glycosyltransferase</keyword>
<comment type="caution">
    <text evidence="12">The sequence shown here is derived from an EMBL/GenBank/DDBJ whole genome shotgun (WGS) entry which is preliminary data.</text>
</comment>
<evidence type="ECO:0000256" key="11">
    <source>
        <dbReference type="HAMAP-Rule" id="MF_00392"/>
    </source>
</evidence>
<evidence type="ECO:0000256" key="4">
    <source>
        <dbReference type="ARBA" id="ARBA00020902"/>
    </source>
</evidence>
<dbReference type="GO" id="GO:0009245">
    <property type="term" value="P:lipid A biosynthetic process"/>
    <property type="evidence" value="ECO:0007669"/>
    <property type="project" value="UniProtKB-UniRule"/>
</dbReference>
<evidence type="ECO:0000256" key="2">
    <source>
        <dbReference type="ARBA" id="ARBA00007868"/>
    </source>
</evidence>
<evidence type="ECO:0000256" key="7">
    <source>
        <dbReference type="ARBA" id="ARBA00022676"/>
    </source>
</evidence>
<dbReference type="GO" id="GO:0005543">
    <property type="term" value="F:phospholipid binding"/>
    <property type="evidence" value="ECO:0007669"/>
    <property type="project" value="TreeGrafter"/>
</dbReference>
<keyword evidence="8 11" id="KW-0808">Transferase</keyword>
<evidence type="ECO:0000256" key="3">
    <source>
        <dbReference type="ARBA" id="ARBA00012687"/>
    </source>
</evidence>
<dbReference type="EMBL" id="SHBP01000004">
    <property type="protein sequence ID" value="RZO20477.1"/>
    <property type="molecule type" value="Genomic_DNA"/>
</dbReference>